<name>A0A0M9WQJ7_RHORH</name>
<feature type="compositionally biased region" description="Basic and acidic residues" evidence="1">
    <location>
        <begin position="39"/>
        <end position="58"/>
    </location>
</feature>
<evidence type="ECO:0000313" key="3">
    <source>
        <dbReference type="Proteomes" id="UP000037712"/>
    </source>
</evidence>
<dbReference type="PATRIC" id="fig|1441923.3.peg.307"/>
<protein>
    <submittedName>
        <fullName evidence="2">Uncharacterized protein</fullName>
    </submittedName>
</protein>
<organism evidence="2 3">
    <name type="scientific">Rhodococcus rhodochrous KG-21</name>
    <dbReference type="NCBI Taxonomy" id="1441923"/>
    <lineage>
        <taxon>Bacteria</taxon>
        <taxon>Bacillati</taxon>
        <taxon>Actinomycetota</taxon>
        <taxon>Actinomycetes</taxon>
        <taxon>Mycobacteriales</taxon>
        <taxon>Nocardiaceae</taxon>
        <taxon>Rhodococcus</taxon>
    </lineage>
</organism>
<feature type="region of interest" description="Disordered" evidence="1">
    <location>
        <begin position="1"/>
        <end position="69"/>
    </location>
</feature>
<evidence type="ECO:0000313" key="2">
    <source>
        <dbReference type="EMBL" id="KOS57830.1"/>
    </source>
</evidence>
<dbReference type="AlphaFoldDB" id="A0A0M9WQJ7"/>
<accession>A0A0M9WQJ7</accession>
<reference evidence="2 3" key="1">
    <citation type="journal article" date="2015" name="Genome Announc.">
        <title>Draft Genome Sequence of Rhodococcus rhodochrous Strain KG-21, a Soil Isolate from Oil Fields of Krishna-Godavari Basin, India.</title>
        <authorList>
            <person name="Dawar C."/>
            <person name="Aggarwal R.K."/>
        </authorList>
    </citation>
    <scope>NUCLEOTIDE SEQUENCE [LARGE SCALE GENOMIC DNA]</scope>
    <source>
        <strain evidence="2 3">KG-21</strain>
    </source>
</reference>
<proteinExistence type="predicted"/>
<gene>
    <name evidence="2" type="ORF">Z051_01390</name>
</gene>
<dbReference type="RefSeq" id="WP_003936745.1">
    <property type="nucleotide sequence ID" value="NZ_AZYO01000002.1"/>
</dbReference>
<comment type="caution">
    <text evidence="2">The sequence shown here is derived from an EMBL/GenBank/DDBJ whole genome shotgun (WGS) entry which is preliminary data.</text>
</comment>
<reference evidence="3" key="2">
    <citation type="submission" date="2015-01" db="EMBL/GenBank/DDBJ databases">
        <title>Draft genome sequence of potential hydrocarbon metabolising strain of Rhodococcus rhodochrous.</title>
        <authorList>
            <person name="Aggarwal R.K."/>
            <person name="Dawar C."/>
        </authorList>
    </citation>
    <scope>NUCLEOTIDE SEQUENCE [LARGE SCALE GENOMIC DNA]</scope>
    <source>
        <strain evidence="3">KG-21</strain>
    </source>
</reference>
<sequence>MSVNEPFMPFKSASGEEIDAADPGQGAPGTDSAPPTTAEDARAVDSERGEQNDRHSESPFRTPTPPRDG</sequence>
<dbReference type="EMBL" id="AZYO01000002">
    <property type="protein sequence ID" value="KOS57830.1"/>
    <property type="molecule type" value="Genomic_DNA"/>
</dbReference>
<evidence type="ECO:0000256" key="1">
    <source>
        <dbReference type="SAM" id="MobiDB-lite"/>
    </source>
</evidence>
<dbReference type="Proteomes" id="UP000037712">
    <property type="component" value="Unassembled WGS sequence"/>
</dbReference>